<reference evidence="3 4" key="1">
    <citation type="journal article" date="2016" name="Int. J. Syst. Evol. Microbiol.">
        <title>Acidipila dinghuensis sp. nov., an acidobacterium isolated from forest soil.</title>
        <authorList>
            <person name="Jiang Y.W."/>
            <person name="Wang J."/>
            <person name="Chen M.H."/>
            <person name="Lv Y.Y."/>
            <person name="Qiu L.H."/>
        </authorList>
    </citation>
    <scope>NUCLEOTIDE SEQUENCE [LARGE SCALE GENOMIC DNA]</scope>
    <source>
        <strain evidence="3 4">DHOF10</strain>
    </source>
</reference>
<evidence type="ECO:0000256" key="1">
    <source>
        <dbReference type="SAM" id="MobiDB-lite"/>
    </source>
</evidence>
<protein>
    <recommendedName>
        <fullName evidence="5">DUF948 domain-containing protein</fullName>
    </recommendedName>
</protein>
<dbReference type="EMBL" id="SDMK01000001">
    <property type="protein sequence ID" value="RXS96637.1"/>
    <property type="molecule type" value="Genomic_DNA"/>
</dbReference>
<dbReference type="AlphaFoldDB" id="A0A4Q1SH11"/>
<keyword evidence="2" id="KW-1133">Transmembrane helix</keyword>
<keyword evidence="4" id="KW-1185">Reference proteome</keyword>
<feature type="region of interest" description="Disordered" evidence="1">
    <location>
        <begin position="155"/>
        <end position="194"/>
    </location>
</feature>
<evidence type="ECO:0008006" key="5">
    <source>
        <dbReference type="Google" id="ProtNLM"/>
    </source>
</evidence>
<accession>A0A4Q1SH11</accession>
<evidence type="ECO:0000256" key="2">
    <source>
        <dbReference type="SAM" id="Phobius"/>
    </source>
</evidence>
<organism evidence="3 4">
    <name type="scientific">Silvibacterium dinghuense</name>
    <dbReference type="NCBI Taxonomy" id="1560006"/>
    <lineage>
        <taxon>Bacteria</taxon>
        <taxon>Pseudomonadati</taxon>
        <taxon>Acidobacteriota</taxon>
        <taxon>Terriglobia</taxon>
        <taxon>Terriglobales</taxon>
        <taxon>Acidobacteriaceae</taxon>
        <taxon>Silvibacterium</taxon>
    </lineage>
</organism>
<feature type="transmembrane region" description="Helical" evidence="2">
    <location>
        <begin position="12"/>
        <end position="35"/>
    </location>
</feature>
<name>A0A4Q1SH11_9BACT</name>
<dbReference type="Proteomes" id="UP000290253">
    <property type="component" value="Unassembled WGS sequence"/>
</dbReference>
<gene>
    <name evidence="3" type="ORF">ESZ00_01430</name>
</gene>
<evidence type="ECO:0000313" key="3">
    <source>
        <dbReference type="EMBL" id="RXS96637.1"/>
    </source>
</evidence>
<proteinExistence type="predicted"/>
<keyword evidence="2" id="KW-0812">Transmembrane</keyword>
<dbReference type="OrthoDB" id="121942at2"/>
<dbReference type="RefSeq" id="WP_129206387.1">
    <property type="nucleotide sequence ID" value="NZ_BMGU01000001.1"/>
</dbReference>
<comment type="caution">
    <text evidence="3">The sequence shown here is derived from an EMBL/GenBank/DDBJ whole genome shotgun (WGS) entry which is preliminary data.</text>
</comment>
<evidence type="ECO:0000313" key="4">
    <source>
        <dbReference type="Proteomes" id="UP000290253"/>
    </source>
</evidence>
<keyword evidence="2" id="KW-0472">Membrane</keyword>
<sequence>MHSQLPQIVQLLFTVVTAVGILLQALVLLGMYFAVRQSAKKLQALGEEVKVHLVPTLITARKLLDDVAPKLKIATSNLVEVSHALRHESTQVQATVDGMLSKTNAQAERVNEMLTAVLDSVEHATAVLQHSVATPVRRFSGIVAGVRAGFSTLRRKEKPPAATEVETAEEVPDGQPVTVLDDLGDLPVSHRNTR</sequence>